<dbReference type="Pfam" id="PF00027">
    <property type="entry name" value="cNMP_binding"/>
    <property type="match status" value="1"/>
</dbReference>
<name>A0ABS0HTY6_9HYPH</name>
<dbReference type="RefSeq" id="WP_196264318.1">
    <property type="nucleotide sequence ID" value="NZ_JADQDN010000006.1"/>
</dbReference>
<dbReference type="PANTHER" id="PTHR24567">
    <property type="entry name" value="CRP FAMILY TRANSCRIPTIONAL REGULATORY PROTEIN"/>
    <property type="match status" value="1"/>
</dbReference>
<organism evidence="6 7">
    <name type="scientific">Microvirga terrestris</name>
    <dbReference type="NCBI Taxonomy" id="2791024"/>
    <lineage>
        <taxon>Bacteria</taxon>
        <taxon>Pseudomonadati</taxon>
        <taxon>Pseudomonadota</taxon>
        <taxon>Alphaproteobacteria</taxon>
        <taxon>Hyphomicrobiales</taxon>
        <taxon>Methylobacteriaceae</taxon>
        <taxon>Microvirga</taxon>
    </lineage>
</organism>
<comment type="caution">
    <text evidence="6">The sequence shown here is derived from an EMBL/GenBank/DDBJ whole genome shotgun (WGS) entry which is preliminary data.</text>
</comment>
<keyword evidence="3" id="KW-0804">Transcription</keyword>
<dbReference type="InterPro" id="IPR036388">
    <property type="entry name" value="WH-like_DNA-bd_sf"/>
</dbReference>
<evidence type="ECO:0000259" key="4">
    <source>
        <dbReference type="PROSITE" id="PS50042"/>
    </source>
</evidence>
<dbReference type="InterPro" id="IPR000595">
    <property type="entry name" value="cNMP-bd_dom"/>
</dbReference>
<dbReference type="Pfam" id="PF13545">
    <property type="entry name" value="HTH_Crp_2"/>
    <property type="match status" value="1"/>
</dbReference>
<feature type="domain" description="HTH crp-type" evidence="5">
    <location>
        <begin position="149"/>
        <end position="223"/>
    </location>
</feature>
<dbReference type="PANTHER" id="PTHR24567:SF75">
    <property type="entry name" value="FUMARATE AND NITRATE REDUCTION REGULATORY PROTEIN"/>
    <property type="match status" value="1"/>
</dbReference>
<evidence type="ECO:0000256" key="3">
    <source>
        <dbReference type="ARBA" id="ARBA00023163"/>
    </source>
</evidence>
<evidence type="ECO:0000256" key="2">
    <source>
        <dbReference type="ARBA" id="ARBA00023125"/>
    </source>
</evidence>
<evidence type="ECO:0000313" key="6">
    <source>
        <dbReference type="EMBL" id="MBF9196938.1"/>
    </source>
</evidence>
<dbReference type="SUPFAM" id="SSF51206">
    <property type="entry name" value="cAMP-binding domain-like"/>
    <property type="match status" value="1"/>
</dbReference>
<sequence>MYTSHLLPSASSATFPAFGLSSEALTLESLFASLPVDKFAAGEGVFWEGDAASDIFQIAEGCLRLYRILPDGRRAIIGFRFAGEMLGLSCEGTYCYTAEAVTPIRLRRLSRARLRAMSEGDGQLQSLLLAKVFEEIRAAQQHIVVLGQLGAEERAAHFLVSAARRTGADRKRPVVIELPMTRQDIADYLGLTIETVCRVMSKLKRDGLVTLEGRHRVILVRVADLQQLAGELDSAEPWERQASPWCPPQWPH</sequence>
<evidence type="ECO:0000259" key="5">
    <source>
        <dbReference type="PROSITE" id="PS51063"/>
    </source>
</evidence>
<accession>A0ABS0HTY6</accession>
<keyword evidence="7" id="KW-1185">Reference proteome</keyword>
<gene>
    <name evidence="6" type="ORF">I2H36_12875</name>
</gene>
<dbReference type="InterPro" id="IPR018490">
    <property type="entry name" value="cNMP-bd_dom_sf"/>
</dbReference>
<dbReference type="Proteomes" id="UP000611708">
    <property type="component" value="Unassembled WGS sequence"/>
</dbReference>
<dbReference type="InterPro" id="IPR036390">
    <property type="entry name" value="WH_DNA-bd_sf"/>
</dbReference>
<dbReference type="PROSITE" id="PS50042">
    <property type="entry name" value="CNMP_BINDING_3"/>
    <property type="match status" value="1"/>
</dbReference>
<dbReference type="PROSITE" id="PS51063">
    <property type="entry name" value="HTH_CRP_2"/>
    <property type="match status" value="1"/>
</dbReference>
<protein>
    <submittedName>
        <fullName evidence="6">Helix-turn-helix domain-containing protein</fullName>
    </submittedName>
</protein>
<dbReference type="EMBL" id="JADQDN010000006">
    <property type="protein sequence ID" value="MBF9196938.1"/>
    <property type="molecule type" value="Genomic_DNA"/>
</dbReference>
<dbReference type="InterPro" id="IPR014710">
    <property type="entry name" value="RmlC-like_jellyroll"/>
</dbReference>
<dbReference type="Gene3D" id="1.10.10.10">
    <property type="entry name" value="Winged helix-like DNA-binding domain superfamily/Winged helix DNA-binding domain"/>
    <property type="match status" value="1"/>
</dbReference>
<keyword evidence="1" id="KW-0805">Transcription regulation</keyword>
<dbReference type="CDD" id="cd00038">
    <property type="entry name" value="CAP_ED"/>
    <property type="match status" value="1"/>
</dbReference>
<dbReference type="InterPro" id="IPR012318">
    <property type="entry name" value="HTH_CRP"/>
</dbReference>
<dbReference type="Gene3D" id="2.60.120.10">
    <property type="entry name" value="Jelly Rolls"/>
    <property type="match status" value="1"/>
</dbReference>
<dbReference type="InterPro" id="IPR050397">
    <property type="entry name" value="Env_Response_Regulators"/>
</dbReference>
<dbReference type="SUPFAM" id="SSF46785">
    <property type="entry name" value="Winged helix' DNA-binding domain"/>
    <property type="match status" value="1"/>
</dbReference>
<dbReference type="SMART" id="SM00419">
    <property type="entry name" value="HTH_CRP"/>
    <property type="match status" value="1"/>
</dbReference>
<dbReference type="SMART" id="SM00100">
    <property type="entry name" value="cNMP"/>
    <property type="match status" value="1"/>
</dbReference>
<evidence type="ECO:0000256" key="1">
    <source>
        <dbReference type="ARBA" id="ARBA00023015"/>
    </source>
</evidence>
<dbReference type="PRINTS" id="PR00034">
    <property type="entry name" value="HTHCRP"/>
</dbReference>
<dbReference type="CDD" id="cd00092">
    <property type="entry name" value="HTH_CRP"/>
    <property type="match status" value="1"/>
</dbReference>
<reference evidence="6 7" key="1">
    <citation type="submission" date="2020-11" db="EMBL/GenBank/DDBJ databases">
        <authorList>
            <person name="Kim M.K."/>
        </authorList>
    </citation>
    <scope>NUCLEOTIDE SEQUENCE [LARGE SCALE GENOMIC DNA]</scope>
    <source>
        <strain evidence="6 7">BT290</strain>
    </source>
</reference>
<evidence type="ECO:0000313" key="7">
    <source>
        <dbReference type="Proteomes" id="UP000611708"/>
    </source>
</evidence>
<proteinExistence type="predicted"/>
<keyword evidence="2" id="KW-0238">DNA-binding</keyword>
<feature type="domain" description="Cyclic nucleotide-binding" evidence="4">
    <location>
        <begin position="27"/>
        <end position="87"/>
    </location>
</feature>